<comment type="caution">
    <text evidence="6">The sequence shown here is derived from an EMBL/GenBank/DDBJ whole genome shotgun (WGS) entry which is preliminary data.</text>
</comment>
<evidence type="ECO:0000256" key="4">
    <source>
        <dbReference type="ARBA" id="ARBA00022825"/>
    </source>
</evidence>
<dbReference type="SUPFAM" id="SSF52317">
    <property type="entry name" value="Class I glutamine amidotransferase-like"/>
    <property type="match status" value="1"/>
</dbReference>
<dbReference type="GO" id="GO:0006508">
    <property type="term" value="P:proteolysis"/>
    <property type="evidence" value="ECO:0007669"/>
    <property type="project" value="UniProtKB-KW"/>
</dbReference>
<organism evidence="6 7">
    <name type="scientific">Corallococcus aberystwythensis</name>
    <dbReference type="NCBI Taxonomy" id="2316722"/>
    <lineage>
        <taxon>Bacteria</taxon>
        <taxon>Pseudomonadati</taxon>
        <taxon>Myxococcota</taxon>
        <taxon>Myxococcia</taxon>
        <taxon>Myxococcales</taxon>
        <taxon>Cystobacterineae</taxon>
        <taxon>Myxococcaceae</taxon>
        <taxon>Corallococcus</taxon>
    </lineage>
</organism>
<dbReference type="Pfam" id="PF03575">
    <property type="entry name" value="Peptidase_S51"/>
    <property type="match status" value="1"/>
</dbReference>
<sequence length="288" mass="31274">MAPRRRTTACRSPRWTWCATRRRPWKWTGCAPTSGGRLSSMTLPPLLLLADSAPLFWRVEGRPFLDYVRVLTGAELRVPPVKAAYLGASNGDVPEFYDIFVAALEGIGLTRCRSIPAAPSREDLAWLKDADVILLAGGDPRVGWDAFQAHGVDAILRERHQAGAVLMGVSAGAMHLGLGAWCEDLPAEGEPFPTLGLVPYLISVHEPPEWPGLKLAVRRMGLPTRGLGIPRGGGVLLHADGSVEPVRQTVVDVTVDVEGRLHESLLMPPATPYRGEPPEAPVDRRTLQ</sequence>
<accession>A0A3A8Q154</accession>
<keyword evidence="4" id="KW-0720">Serine protease</keyword>
<dbReference type="InterPro" id="IPR005320">
    <property type="entry name" value="Peptidase_S51"/>
</dbReference>
<dbReference type="Proteomes" id="UP000267003">
    <property type="component" value="Unassembled WGS sequence"/>
</dbReference>
<evidence type="ECO:0000256" key="3">
    <source>
        <dbReference type="ARBA" id="ARBA00022801"/>
    </source>
</evidence>
<dbReference type="EMBL" id="RAWK01000156">
    <property type="protein sequence ID" value="RKH61111.1"/>
    <property type="molecule type" value="Genomic_DNA"/>
</dbReference>
<evidence type="ECO:0000256" key="5">
    <source>
        <dbReference type="SAM" id="MobiDB-lite"/>
    </source>
</evidence>
<comment type="similarity">
    <text evidence="1">Belongs to the peptidase S51 family.</text>
</comment>
<evidence type="ECO:0000313" key="6">
    <source>
        <dbReference type="EMBL" id="RKH61111.1"/>
    </source>
</evidence>
<evidence type="ECO:0000313" key="7">
    <source>
        <dbReference type="Proteomes" id="UP000267003"/>
    </source>
</evidence>
<evidence type="ECO:0000256" key="2">
    <source>
        <dbReference type="ARBA" id="ARBA00022670"/>
    </source>
</evidence>
<reference evidence="7" key="1">
    <citation type="submission" date="2018-09" db="EMBL/GenBank/DDBJ databases">
        <authorList>
            <person name="Livingstone P.G."/>
            <person name="Whitworth D.E."/>
        </authorList>
    </citation>
    <scope>NUCLEOTIDE SEQUENCE [LARGE SCALE GENOMIC DNA]</scope>
    <source>
        <strain evidence="7">AB050A</strain>
    </source>
</reference>
<dbReference type="AlphaFoldDB" id="A0A3A8Q154"/>
<protein>
    <submittedName>
        <fullName evidence="6">Peptidase</fullName>
    </submittedName>
</protein>
<proteinExistence type="inferred from homology"/>
<keyword evidence="7" id="KW-1185">Reference proteome</keyword>
<keyword evidence="3" id="KW-0378">Hydrolase</keyword>
<gene>
    <name evidence="6" type="ORF">D7W81_24530</name>
</gene>
<feature type="region of interest" description="Disordered" evidence="5">
    <location>
        <begin position="267"/>
        <end position="288"/>
    </location>
</feature>
<dbReference type="InterPro" id="IPR029062">
    <property type="entry name" value="Class_I_gatase-like"/>
</dbReference>
<dbReference type="GO" id="GO:0008236">
    <property type="term" value="F:serine-type peptidase activity"/>
    <property type="evidence" value="ECO:0007669"/>
    <property type="project" value="UniProtKB-KW"/>
</dbReference>
<dbReference type="Gene3D" id="3.40.50.880">
    <property type="match status" value="1"/>
</dbReference>
<name>A0A3A8Q154_9BACT</name>
<keyword evidence="2" id="KW-0645">Protease</keyword>
<evidence type="ECO:0000256" key="1">
    <source>
        <dbReference type="ARBA" id="ARBA00006534"/>
    </source>
</evidence>